<dbReference type="RefSeq" id="WP_142608191.1">
    <property type="nucleotide sequence ID" value="NZ_VDGG01000034.1"/>
</dbReference>
<protein>
    <submittedName>
        <fullName evidence="2">Uncharacterized protein</fullName>
    </submittedName>
</protein>
<comment type="caution">
    <text evidence="2">The sequence shown here is derived from an EMBL/GenBank/DDBJ whole genome shotgun (WGS) entry which is preliminary data.</text>
</comment>
<evidence type="ECO:0000313" key="3">
    <source>
        <dbReference type="Proteomes" id="UP000318937"/>
    </source>
</evidence>
<dbReference type="Proteomes" id="UP000318937">
    <property type="component" value="Unassembled WGS sequence"/>
</dbReference>
<feature type="region of interest" description="Disordered" evidence="1">
    <location>
        <begin position="81"/>
        <end position="108"/>
    </location>
</feature>
<feature type="region of interest" description="Disordered" evidence="1">
    <location>
        <begin position="21"/>
        <end position="42"/>
    </location>
</feature>
<name>A0A544SZI7_9BACI</name>
<proteinExistence type="predicted"/>
<dbReference type="AlphaFoldDB" id="A0A544SZI7"/>
<dbReference type="EMBL" id="VDGG01000034">
    <property type="protein sequence ID" value="TQR10616.1"/>
    <property type="molecule type" value="Genomic_DNA"/>
</dbReference>
<reference evidence="2 3" key="1">
    <citation type="submission" date="2019-05" db="EMBL/GenBank/DDBJ databases">
        <title>Psychrobacillus vulpis sp. nov., a new species isolated from feces of a red fox that inhabits in The Tablas de Daimiel Natural Park, Albacete, Spain.</title>
        <authorList>
            <person name="Rodriguez M."/>
            <person name="Reina J.C."/>
            <person name="Bejar V."/>
            <person name="Llamas I."/>
        </authorList>
    </citation>
    <scope>NUCLEOTIDE SEQUENCE [LARGE SCALE GENOMIC DNA]</scope>
    <source>
        <strain evidence="2 3">NHI-2</strain>
    </source>
</reference>
<evidence type="ECO:0000256" key="1">
    <source>
        <dbReference type="SAM" id="MobiDB-lite"/>
    </source>
</evidence>
<sequence>MESLIIFVIIGIISALFGKKKPEQKNAPKQVKKVSPQKPFAENPFKNLGELAKEFKQQQQAELERRMPVMKEEPVVAVPVEKAQREVSRNQGVPRSSGRLSVYQGNRPDVNATKPVIAGVLPETKDELVRAIILSEILAPPKSKR</sequence>
<organism evidence="2 3">
    <name type="scientific">Psychrobacillus soli</name>
    <dbReference type="NCBI Taxonomy" id="1543965"/>
    <lineage>
        <taxon>Bacteria</taxon>
        <taxon>Bacillati</taxon>
        <taxon>Bacillota</taxon>
        <taxon>Bacilli</taxon>
        <taxon>Bacillales</taxon>
        <taxon>Bacillaceae</taxon>
        <taxon>Psychrobacillus</taxon>
    </lineage>
</organism>
<dbReference type="OrthoDB" id="2454451at2"/>
<accession>A0A544SZI7</accession>
<keyword evidence="3" id="KW-1185">Reference proteome</keyword>
<evidence type="ECO:0000313" key="2">
    <source>
        <dbReference type="EMBL" id="TQR10616.1"/>
    </source>
</evidence>
<gene>
    <name evidence="2" type="ORF">FG383_14940</name>
</gene>